<name>A0A0F8ZQN2_9ZZZZ</name>
<dbReference type="EMBL" id="LAZR01058999">
    <property type="protein sequence ID" value="KKK68719.1"/>
    <property type="molecule type" value="Genomic_DNA"/>
</dbReference>
<gene>
    <name evidence="2" type="ORF">LCGC14_2941230</name>
</gene>
<evidence type="ECO:0000313" key="2">
    <source>
        <dbReference type="EMBL" id="KKK68719.1"/>
    </source>
</evidence>
<proteinExistence type="predicted"/>
<comment type="caution">
    <text evidence="2">The sequence shown here is derived from an EMBL/GenBank/DDBJ whole genome shotgun (WGS) entry which is preliminary data.</text>
</comment>
<feature type="domain" description="DUF3850" evidence="1">
    <location>
        <begin position="6"/>
        <end position="79"/>
    </location>
</feature>
<sequence length="96" mass="11231">MKPGFHELKTWPEFFNDVWSGDKTFELRPDYDKRFKAGDLLKFKEWTKAGGYTGREITATVTFVMTRSLGMEAGWIIMSLSHFFLKPKDVDGWDED</sequence>
<dbReference type="Pfam" id="PF12961">
    <property type="entry name" value="DUF3850"/>
    <property type="match status" value="1"/>
</dbReference>
<dbReference type="Gene3D" id="2.30.130.30">
    <property type="entry name" value="Hypothetical protein"/>
    <property type="match status" value="1"/>
</dbReference>
<organism evidence="2">
    <name type="scientific">marine sediment metagenome</name>
    <dbReference type="NCBI Taxonomy" id="412755"/>
    <lineage>
        <taxon>unclassified sequences</taxon>
        <taxon>metagenomes</taxon>
        <taxon>ecological metagenomes</taxon>
    </lineage>
</organism>
<dbReference type="AlphaFoldDB" id="A0A0F8ZQN2"/>
<accession>A0A0F8ZQN2</accession>
<dbReference type="InterPro" id="IPR015947">
    <property type="entry name" value="PUA-like_sf"/>
</dbReference>
<evidence type="ECO:0000259" key="1">
    <source>
        <dbReference type="Pfam" id="PF12961"/>
    </source>
</evidence>
<protein>
    <recommendedName>
        <fullName evidence="1">DUF3850 domain-containing protein</fullName>
    </recommendedName>
</protein>
<reference evidence="2" key="1">
    <citation type="journal article" date="2015" name="Nature">
        <title>Complex archaea that bridge the gap between prokaryotes and eukaryotes.</title>
        <authorList>
            <person name="Spang A."/>
            <person name="Saw J.H."/>
            <person name="Jorgensen S.L."/>
            <person name="Zaremba-Niedzwiedzka K."/>
            <person name="Martijn J."/>
            <person name="Lind A.E."/>
            <person name="van Eijk R."/>
            <person name="Schleper C."/>
            <person name="Guy L."/>
            <person name="Ettema T.J."/>
        </authorList>
    </citation>
    <scope>NUCLEOTIDE SEQUENCE</scope>
</reference>
<dbReference type="SUPFAM" id="SSF88697">
    <property type="entry name" value="PUA domain-like"/>
    <property type="match status" value="1"/>
</dbReference>
<dbReference type="InterPro" id="IPR039440">
    <property type="entry name" value="DUF3850"/>
</dbReference>